<evidence type="ECO:0000313" key="3">
    <source>
        <dbReference type="Proteomes" id="UP000769617"/>
    </source>
</evidence>
<name>A0ABS6ZL47_9GAMM</name>
<feature type="region of interest" description="Disordered" evidence="1">
    <location>
        <begin position="1"/>
        <end position="36"/>
    </location>
</feature>
<reference evidence="2 3" key="1">
    <citation type="submission" date="2021-07" db="EMBL/GenBank/DDBJ databases">
        <authorList>
            <person name="So Y."/>
        </authorList>
    </citation>
    <scope>NUCLEOTIDE SEQUENCE [LARGE SCALE GENOMIC DNA]</scope>
    <source>
        <strain evidence="2 3">Y3S6</strain>
    </source>
</reference>
<accession>A0ABS6ZL47</accession>
<organism evidence="2 3">
    <name type="scientific">Billgrantia antri</name>
    <dbReference type="NCBI Taxonomy" id="2846777"/>
    <lineage>
        <taxon>Bacteria</taxon>
        <taxon>Pseudomonadati</taxon>
        <taxon>Pseudomonadota</taxon>
        <taxon>Gammaproteobacteria</taxon>
        <taxon>Oceanospirillales</taxon>
        <taxon>Halomonadaceae</taxon>
        <taxon>Billgrantia</taxon>
    </lineage>
</organism>
<protein>
    <submittedName>
        <fullName evidence="2">Uncharacterized protein</fullName>
    </submittedName>
</protein>
<proteinExistence type="predicted"/>
<keyword evidence="3" id="KW-1185">Reference proteome</keyword>
<feature type="compositionally biased region" description="Basic and acidic residues" evidence="1">
    <location>
        <begin position="1"/>
        <end position="14"/>
    </location>
</feature>
<comment type="caution">
    <text evidence="2">The sequence shown here is derived from an EMBL/GenBank/DDBJ whole genome shotgun (WGS) entry which is preliminary data.</text>
</comment>
<gene>
    <name evidence="2" type="ORF">KPL81_06375</name>
</gene>
<dbReference type="EMBL" id="JAHYCA010000002">
    <property type="protein sequence ID" value="MBW6390787.1"/>
    <property type="molecule type" value="Genomic_DNA"/>
</dbReference>
<evidence type="ECO:0000256" key="1">
    <source>
        <dbReference type="SAM" id="MobiDB-lite"/>
    </source>
</evidence>
<evidence type="ECO:0000313" key="2">
    <source>
        <dbReference type="EMBL" id="MBW6390787.1"/>
    </source>
</evidence>
<sequence length="132" mass="14602">MRVTADRIQDDQRLRTSAGTVPHAGEAGGSKPVDPERQADFARAVEGSQARRQEGGTLREQIERMAQPAAGDPSLYANERSIGLLQHVVDAVLPEMDTQAEVVEMAAQLLNEEIAQRLEWAERRAEAEELER</sequence>
<dbReference type="RefSeq" id="WP_219791134.1">
    <property type="nucleotide sequence ID" value="NZ_JAHYCA010000002.1"/>
</dbReference>
<dbReference type="Proteomes" id="UP000769617">
    <property type="component" value="Unassembled WGS sequence"/>
</dbReference>